<proteinExistence type="predicted"/>
<accession>A0A6A3QRD8</accession>
<comment type="caution">
    <text evidence="1">The sequence shown here is derived from an EMBL/GenBank/DDBJ whole genome shotgun (WGS) entry which is preliminary data.</text>
</comment>
<evidence type="ECO:0000313" key="1">
    <source>
        <dbReference type="EMBL" id="KAE9080295.1"/>
    </source>
</evidence>
<dbReference type="AlphaFoldDB" id="A0A6A3QRD8"/>
<reference evidence="1 2" key="1">
    <citation type="submission" date="2018-08" db="EMBL/GenBank/DDBJ databases">
        <title>Genomic investigation of the strawberry pathogen Phytophthora fragariae indicates pathogenicity is determined by transcriptional variation in three key races.</title>
        <authorList>
            <person name="Adams T.M."/>
            <person name="Armitage A.D."/>
            <person name="Sobczyk M.K."/>
            <person name="Bates H.J."/>
            <person name="Dunwell J.M."/>
            <person name="Nellist C.F."/>
            <person name="Harrison R.J."/>
        </authorList>
    </citation>
    <scope>NUCLEOTIDE SEQUENCE [LARGE SCALE GENOMIC DNA]</scope>
    <source>
        <strain evidence="1 2">NOV-71</strain>
    </source>
</reference>
<dbReference type="Proteomes" id="UP000441208">
    <property type="component" value="Unassembled WGS sequence"/>
</dbReference>
<evidence type="ECO:0000313" key="2">
    <source>
        <dbReference type="Proteomes" id="UP000441208"/>
    </source>
</evidence>
<name>A0A6A3QRD8_9STRA</name>
<dbReference type="EMBL" id="QXFZ01002139">
    <property type="protein sequence ID" value="KAE9080295.1"/>
    <property type="molecule type" value="Genomic_DNA"/>
</dbReference>
<protein>
    <submittedName>
        <fullName evidence="1">Uncharacterized protein</fullName>
    </submittedName>
</protein>
<gene>
    <name evidence="1" type="ORF">PF007_g23105</name>
</gene>
<organism evidence="1 2">
    <name type="scientific">Phytophthora fragariae</name>
    <dbReference type="NCBI Taxonomy" id="53985"/>
    <lineage>
        <taxon>Eukaryota</taxon>
        <taxon>Sar</taxon>
        <taxon>Stramenopiles</taxon>
        <taxon>Oomycota</taxon>
        <taxon>Peronosporomycetes</taxon>
        <taxon>Peronosporales</taxon>
        <taxon>Peronosporaceae</taxon>
        <taxon>Phytophthora</taxon>
    </lineage>
</organism>
<sequence length="47" mass="4832">MSDVGRLAPIEVFSLGSANPSTADPRPPCASDGVVTRVGAWAGWFVS</sequence>